<dbReference type="GO" id="GO:0016787">
    <property type="term" value="F:hydrolase activity"/>
    <property type="evidence" value="ECO:0007669"/>
    <property type="project" value="UniProtKB-KW"/>
</dbReference>
<dbReference type="GO" id="GO:0003723">
    <property type="term" value="F:RNA binding"/>
    <property type="evidence" value="ECO:0007669"/>
    <property type="project" value="UniProtKB-KW"/>
</dbReference>
<dbReference type="SMART" id="SM00490">
    <property type="entry name" value="HELICc"/>
    <property type="match status" value="1"/>
</dbReference>
<comment type="similarity">
    <text evidence="8">Belongs to the DExH box helicase family.</text>
</comment>
<dbReference type="FunFam" id="1.20.120.1080:FF:000002">
    <property type="entry name" value="Putative ATP-dependent RNA helicase DHX36"/>
    <property type="match status" value="1"/>
</dbReference>
<dbReference type="GO" id="GO:0005634">
    <property type="term" value="C:nucleus"/>
    <property type="evidence" value="ECO:0007669"/>
    <property type="project" value="TreeGrafter"/>
</dbReference>
<evidence type="ECO:0000256" key="6">
    <source>
        <dbReference type="ARBA" id="ARBA00022884"/>
    </source>
</evidence>
<dbReference type="Pfam" id="PF00271">
    <property type="entry name" value="Helicase_C"/>
    <property type="match status" value="1"/>
</dbReference>
<protein>
    <recommendedName>
        <fullName evidence="1">RNA helicase</fullName>
        <ecNumber evidence="1">3.6.4.13</ecNumber>
    </recommendedName>
</protein>
<keyword evidence="2" id="KW-0547">Nucleotide-binding</keyword>
<evidence type="ECO:0000313" key="13">
    <source>
        <dbReference type="Proteomes" id="UP000796880"/>
    </source>
</evidence>
<comment type="caution">
    <text evidence="12">The sequence shown here is derived from an EMBL/GenBank/DDBJ whole genome shotgun (WGS) entry which is preliminary data.</text>
</comment>
<evidence type="ECO:0000259" key="11">
    <source>
        <dbReference type="PROSITE" id="PS51194"/>
    </source>
</evidence>
<feature type="compositionally biased region" description="Low complexity" evidence="9">
    <location>
        <begin position="244"/>
        <end position="259"/>
    </location>
</feature>
<name>A0A8K0GUB7_9ROSA</name>
<dbReference type="Pfam" id="PF07717">
    <property type="entry name" value="OB_NTP_bind"/>
    <property type="match status" value="1"/>
</dbReference>
<dbReference type="InterPro" id="IPR014001">
    <property type="entry name" value="Helicase_ATP-bd"/>
</dbReference>
<feature type="region of interest" description="Disordered" evidence="9">
    <location>
        <begin position="1189"/>
        <end position="1220"/>
    </location>
</feature>
<feature type="region of interest" description="Disordered" evidence="9">
    <location>
        <begin position="243"/>
        <end position="268"/>
    </location>
</feature>
<dbReference type="InterPro" id="IPR007502">
    <property type="entry name" value="Helicase-assoc_dom"/>
</dbReference>
<dbReference type="SMART" id="SM00847">
    <property type="entry name" value="HA2"/>
    <property type="match status" value="1"/>
</dbReference>
<evidence type="ECO:0000256" key="3">
    <source>
        <dbReference type="ARBA" id="ARBA00022801"/>
    </source>
</evidence>
<dbReference type="SUPFAM" id="SSF52540">
    <property type="entry name" value="P-loop containing nucleoside triphosphate hydrolases"/>
    <property type="match status" value="1"/>
</dbReference>
<dbReference type="InterPro" id="IPR027417">
    <property type="entry name" value="P-loop_NTPase"/>
</dbReference>
<evidence type="ECO:0000256" key="7">
    <source>
        <dbReference type="ARBA" id="ARBA00047984"/>
    </source>
</evidence>
<dbReference type="InterPro" id="IPR001650">
    <property type="entry name" value="Helicase_C-like"/>
</dbReference>
<feature type="domain" description="Helicase C-terminal" evidence="11">
    <location>
        <begin position="580"/>
        <end position="754"/>
    </location>
</feature>
<dbReference type="EMBL" id="VOIH02000009">
    <property type="protein sequence ID" value="KAF3438624.1"/>
    <property type="molecule type" value="Genomic_DNA"/>
</dbReference>
<gene>
    <name evidence="12" type="ORF">FNV43_RR21387</name>
</gene>
<accession>A0A8K0GUB7</accession>
<dbReference type="OrthoDB" id="5600252at2759"/>
<evidence type="ECO:0000259" key="10">
    <source>
        <dbReference type="PROSITE" id="PS51192"/>
    </source>
</evidence>
<dbReference type="Gene3D" id="3.40.50.300">
    <property type="entry name" value="P-loop containing nucleotide triphosphate hydrolases"/>
    <property type="match status" value="2"/>
</dbReference>
<dbReference type="InterPro" id="IPR011545">
    <property type="entry name" value="DEAD/DEAH_box_helicase_dom"/>
</dbReference>
<dbReference type="CDD" id="cd17917">
    <property type="entry name" value="DEXHc_RHA-like"/>
    <property type="match status" value="1"/>
</dbReference>
<dbReference type="SMART" id="SM00358">
    <property type="entry name" value="DSRM"/>
    <property type="match status" value="1"/>
</dbReference>
<dbReference type="AlphaFoldDB" id="A0A8K0GUB7"/>
<dbReference type="GO" id="GO:0005524">
    <property type="term" value="F:ATP binding"/>
    <property type="evidence" value="ECO:0007669"/>
    <property type="project" value="UniProtKB-KW"/>
</dbReference>
<dbReference type="Pfam" id="PF00270">
    <property type="entry name" value="DEAD"/>
    <property type="match status" value="1"/>
</dbReference>
<dbReference type="Pfam" id="PF04408">
    <property type="entry name" value="WHD_HA2"/>
    <property type="match status" value="1"/>
</dbReference>
<evidence type="ECO:0000256" key="4">
    <source>
        <dbReference type="ARBA" id="ARBA00022806"/>
    </source>
</evidence>
<feature type="domain" description="Helicase ATP-binding" evidence="10">
    <location>
        <begin position="324"/>
        <end position="491"/>
    </location>
</feature>
<evidence type="ECO:0000256" key="1">
    <source>
        <dbReference type="ARBA" id="ARBA00012552"/>
    </source>
</evidence>
<dbReference type="InterPro" id="IPR014720">
    <property type="entry name" value="dsRBD_dom"/>
</dbReference>
<dbReference type="EC" id="3.6.4.13" evidence="1"/>
<keyword evidence="13" id="KW-1185">Reference proteome</keyword>
<dbReference type="Gene3D" id="1.20.120.1080">
    <property type="match status" value="1"/>
</dbReference>
<dbReference type="PANTHER" id="PTHR18934:SF229">
    <property type="entry name" value="DEXH-BOX ATP-DEPENDENT RNA HELICASE DEXH3"/>
    <property type="match status" value="1"/>
</dbReference>
<evidence type="ECO:0000313" key="12">
    <source>
        <dbReference type="EMBL" id="KAF3438624.1"/>
    </source>
</evidence>
<dbReference type="PANTHER" id="PTHR18934">
    <property type="entry name" value="ATP-DEPENDENT RNA HELICASE"/>
    <property type="match status" value="1"/>
</dbReference>
<evidence type="ECO:0000256" key="9">
    <source>
        <dbReference type="SAM" id="MobiDB-lite"/>
    </source>
</evidence>
<evidence type="ECO:0000256" key="5">
    <source>
        <dbReference type="ARBA" id="ARBA00022840"/>
    </source>
</evidence>
<dbReference type="Pfam" id="PF21010">
    <property type="entry name" value="HA2_C"/>
    <property type="match status" value="1"/>
</dbReference>
<dbReference type="Proteomes" id="UP000796880">
    <property type="component" value="Unassembled WGS sequence"/>
</dbReference>
<dbReference type="FunFam" id="3.40.50.300:FF:000480">
    <property type="entry name" value="DExH-box ATP-dependent RNA helicase DExH3"/>
    <property type="match status" value="1"/>
</dbReference>
<keyword evidence="4" id="KW-0347">Helicase</keyword>
<evidence type="ECO:0000256" key="2">
    <source>
        <dbReference type="ARBA" id="ARBA00022741"/>
    </source>
</evidence>
<feature type="compositionally biased region" description="Basic residues" evidence="9">
    <location>
        <begin position="1202"/>
        <end position="1212"/>
    </location>
</feature>
<dbReference type="PROSITE" id="PS51192">
    <property type="entry name" value="HELICASE_ATP_BIND_1"/>
    <property type="match status" value="1"/>
</dbReference>
<organism evidence="12 13">
    <name type="scientific">Rhamnella rubrinervis</name>
    <dbReference type="NCBI Taxonomy" id="2594499"/>
    <lineage>
        <taxon>Eukaryota</taxon>
        <taxon>Viridiplantae</taxon>
        <taxon>Streptophyta</taxon>
        <taxon>Embryophyta</taxon>
        <taxon>Tracheophyta</taxon>
        <taxon>Spermatophyta</taxon>
        <taxon>Magnoliopsida</taxon>
        <taxon>eudicotyledons</taxon>
        <taxon>Gunneridae</taxon>
        <taxon>Pentapetalae</taxon>
        <taxon>rosids</taxon>
        <taxon>fabids</taxon>
        <taxon>Rosales</taxon>
        <taxon>Rhamnaceae</taxon>
        <taxon>rhamnoid group</taxon>
        <taxon>Rhamneae</taxon>
        <taxon>Rhamnella</taxon>
    </lineage>
</organism>
<dbReference type="SMART" id="SM00487">
    <property type="entry name" value="DEXDc"/>
    <property type="match status" value="1"/>
</dbReference>
<keyword evidence="3" id="KW-0378">Hydrolase</keyword>
<dbReference type="FunFam" id="3.40.50.300:FF:000526">
    <property type="entry name" value="DExH-box ATP-dependent RNA helicase DExH3"/>
    <property type="match status" value="1"/>
</dbReference>
<dbReference type="InterPro" id="IPR059023">
    <property type="entry name" value="RNA_hel_CTD"/>
</dbReference>
<dbReference type="InterPro" id="IPR011709">
    <property type="entry name" value="DEAD-box_helicase_OB_fold"/>
</dbReference>
<sequence length="1220" mass="137728">MPYSALFQGYIRTTMSLGPTSTTTTSLVLRSHHCNLKTHSSLGFIMRYGNSVQTQSFRGVYYVPSHVGYGGFTCFASSRTAEVDWRQRQQRQRLRQRSVEFPFWHQQSLNYGKYAYQDASSGDETDMELGSSRHQMGASTLENIDEWRWKLTMLLRNRDNQEVVSREKKDRRDFDQLSALASRMGLYSRQYAKVVVFSKVPLPNYRSDLDEKRPQREVILPFVLQREVDSHLKVHLSQKQMNRGSFSDDSLSSSSSVGSTATDEGLYEQQEPLIRNSVAMEKSLQRKSIQLRNQHQDWQESPEGRKMLEFRRSLPAYKERDALLKAISQNQVVVVSGETGCGKTTQLPQYILESEIEAARGASCSIICTQPRRISAMAVSERVAAERGEKLGESVGYKVRLEGIKGRDTRLLFCTTGILLRRLLVDRNLRGVTHVIVDEIHERGMNEDFLLIVLKELLPRRPELRLILMSATLNAELFSSYFGGAPTMHIPGFTYPVRAHFLENILEMTGYRLTSYNQIDDYGQEKTWKMQKQAQALKKRKSQIASSVEDALENVDLKEYSLRTRESLSCWNPDSIGFNLIEHVLCHIARKERPGAILVFMTGWDDINSLKDQLQSHPLLGDPSRVLVLACHGSMPSSEQRLIFDKPEDGVRKIVLATNMAETSITINDVVFVVDCGKAKETSYDALNNTPCLLPSWISKAAARQRRGRAGRVQPGECYHLYPSCVYDAFSDYQLPELLRTPLQSLCLQIKSLQLGSISEFLSRALQPPEPLSVQNAVEYLKIIGALDEDENLTVLGRNLSLLPVEPKLGKMLILGAILNCLDPVMTVVAGLSVRDPFLMPFDKKDLAESAKAQFSARDYSDHLALVRAYEGWKDAERVQSGYEYCWRNFLSAQTLRAIDSLRKQFFCLLKDAGLVNHNTENCNIWSHDEHLIRAVICAGLYPGICSVLNKEKSIALKTMEDGQVLLYSNSVNAAVPKIPYPWLVFNEKVKVNSVFLRDSTAISDSVLLLFGGNISRGGLDGHLKMLGGYLEFFMKPALADTYISLKKELDELIQKKLQNPKLDIQLQTELLSAVRLLVSEDQCDGRFVFGRKVQVPVKKATKEIVPSILTASDKGGGNNAKNQLQTLLARAGHEAPTYKTKQLKNNQFRSTVIFNGLDFMGQPCGSKKLAEKDAASEALLWLKGESHSSPTDIDHMSMLLKKSKKKSRRKTLFQDAKWS</sequence>
<dbReference type="Pfam" id="PF00035">
    <property type="entry name" value="dsrm"/>
    <property type="match status" value="1"/>
</dbReference>
<dbReference type="Pfam" id="PF26026">
    <property type="entry name" value="RNA_hel_CTD"/>
    <property type="match status" value="1"/>
</dbReference>
<dbReference type="GO" id="GO:0003724">
    <property type="term" value="F:RNA helicase activity"/>
    <property type="evidence" value="ECO:0007669"/>
    <property type="project" value="UniProtKB-EC"/>
</dbReference>
<dbReference type="Gene3D" id="3.30.160.20">
    <property type="match status" value="1"/>
</dbReference>
<dbReference type="CDD" id="cd18791">
    <property type="entry name" value="SF2_C_RHA"/>
    <property type="match status" value="1"/>
</dbReference>
<proteinExistence type="inferred from homology"/>
<keyword evidence="5" id="KW-0067">ATP-binding</keyword>
<dbReference type="CDD" id="cd00048">
    <property type="entry name" value="DSRM_SF"/>
    <property type="match status" value="1"/>
</dbReference>
<comment type="catalytic activity">
    <reaction evidence="7">
        <text>ATP + H2O = ADP + phosphate + H(+)</text>
        <dbReference type="Rhea" id="RHEA:13065"/>
        <dbReference type="ChEBI" id="CHEBI:15377"/>
        <dbReference type="ChEBI" id="CHEBI:15378"/>
        <dbReference type="ChEBI" id="CHEBI:30616"/>
        <dbReference type="ChEBI" id="CHEBI:43474"/>
        <dbReference type="ChEBI" id="CHEBI:456216"/>
        <dbReference type="EC" id="3.6.4.13"/>
    </reaction>
</comment>
<evidence type="ECO:0000256" key="8">
    <source>
        <dbReference type="ARBA" id="ARBA00060772"/>
    </source>
</evidence>
<keyword evidence="6" id="KW-0694">RNA-binding</keyword>
<dbReference type="SUPFAM" id="SSF54768">
    <property type="entry name" value="dsRNA-binding domain-like"/>
    <property type="match status" value="1"/>
</dbReference>
<dbReference type="InterPro" id="IPR048333">
    <property type="entry name" value="HA2_WH"/>
</dbReference>
<reference evidence="12" key="1">
    <citation type="submission" date="2020-03" db="EMBL/GenBank/DDBJ databases">
        <title>A high-quality chromosome-level genome assembly of a woody plant with both climbing and erect habits, Rhamnella rubrinervis.</title>
        <authorList>
            <person name="Lu Z."/>
            <person name="Yang Y."/>
            <person name="Zhu X."/>
            <person name="Sun Y."/>
        </authorList>
    </citation>
    <scope>NUCLEOTIDE SEQUENCE</scope>
    <source>
        <strain evidence="12">BYM</strain>
        <tissue evidence="12">Leaf</tissue>
    </source>
</reference>
<dbReference type="PROSITE" id="PS51194">
    <property type="entry name" value="HELICASE_CTER"/>
    <property type="match status" value="1"/>
</dbReference>